<dbReference type="EMBL" id="FOMB01000029">
    <property type="protein sequence ID" value="SFD21565.1"/>
    <property type="molecule type" value="Genomic_DNA"/>
</dbReference>
<dbReference type="Pfam" id="PF01380">
    <property type="entry name" value="SIS"/>
    <property type="match status" value="1"/>
</dbReference>
<evidence type="ECO:0000313" key="2">
    <source>
        <dbReference type="EMBL" id="SFD21565.1"/>
    </source>
</evidence>
<dbReference type="GO" id="GO:1901135">
    <property type="term" value="P:carbohydrate derivative metabolic process"/>
    <property type="evidence" value="ECO:0007669"/>
    <property type="project" value="InterPro"/>
</dbReference>
<gene>
    <name evidence="2" type="ORF">SAMN04488059_12931</name>
</gene>
<dbReference type="PROSITE" id="PS51464">
    <property type="entry name" value="SIS"/>
    <property type="match status" value="1"/>
</dbReference>
<dbReference type="SUPFAM" id="SSF53697">
    <property type="entry name" value="SIS domain"/>
    <property type="match status" value="1"/>
</dbReference>
<dbReference type="InterPro" id="IPR001347">
    <property type="entry name" value="SIS_dom"/>
</dbReference>
<organism evidence="2 3">
    <name type="scientific">Devosia psychrophila</name>
    <dbReference type="NCBI Taxonomy" id="728005"/>
    <lineage>
        <taxon>Bacteria</taxon>
        <taxon>Pseudomonadati</taxon>
        <taxon>Pseudomonadota</taxon>
        <taxon>Alphaproteobacteria</taxon>
        <taxon>Hyphomicrobiales</taxon>
        <taxon>Devosiaceae</taxon>
        <taxon>Devosia</taxon>
    </lineage>
</organism>
<dbReference type="GO" id="GO:0097367">
    <property type="term" value="F:carbohydrate derivative binding"/>
    <property type="evidence" value="ECO:0007669"/>
    <property type="project" value="InterPro"/>
</dbReference>
<name>A0A1I1QHN9_9HYPH</name>
<dbReference type="STRING" id="728005.SAMN04488059_12931"/>
<sequence>MTALLTPDNDSAALPPMLADIFRQPQVLAEVLARKEEIEGFARTSFAPGTAGRCFVFGSGDGWFAARATLSGSSQAEARSGLDFTLNVAPKLGAADRTVAISMSGNVDRTLEGARLAQQRGSGLAILTNGAGGRLGALGGNRHSLDIADVAPFLCGTSSYVATLATLQLGFTQLAGDDGYAAALAELVQHLPETIASADRFARRIAEQIERPAGIRILGVGESVATADYGAAKFVEVTKIPAWSDDIEEFAHRQYWAMGRQEIVVLLPVHTASAGYADASAEALGDLGVSTIAFEPEGALVPNAKERLTLAGGTRTAAITQAIGLQLLAYHLGIASGTDPNKRLHLKDDTQKFAVSRKLTRRSLLGTGQ</sequence>
<protein>
    <submittedName>
        <fullName evidence="2">SIS domain-containing protein</fullName>
    </submittedName>
</protein>
<dbReference type="Gene3D" id="3.40.50.10490">
    <property type="entry name" value="Glucose-6-phosphate isomerase like protein, domain 1"/>
    <property type="match status" value="2"/>
</dbReference>
<proteinExistence type="predicted"/>
<evidence type="ECO:0000313" key="3">
    <source>
        <dbReference type="Proteomes" id="UP000182258"/>
    </source>
</evidence>
<dbReference type="OrthoDB" id="7375855at2"/>
<dbReference type="Proteomes" id="UP000182258">
    <property type="component" value="Unassembled WGS sequence"/>
</dbReference>
<evidence type="ECO:0000259" key="1">
    <source>
        <dbReference type="PROSITE" id="PS51464"/>
    </source>
</evidence>
<accession>A0A1I1QHN9</accession>
<dbReference type="InterPro" id="IPR046348">
    <property type="entry name" value="SIS_dom_sf"/>
</dbReference>
<dbReference type="RefSeq" id="WP_046171250.1">
    <property type="nucleotide sequence ID" value="NZ_FOMB01000029.1"/>
</dbReference>
<feature type="domain" description="SIS" evidence="1">
    <location>
        <begin position="205"/>
        <end position="343"/>
    </location>
</feature>
<dbReference type="AlphaFoldDB" id="A0A1I1QHN9"/>
<reference evidence="2 3" key="1">
    <citation type="submission" date="2016-10" db="EMBL/GenBank/DDBJ databases">
        <authorList>
            <person name="de Groot N.N."/>
        </authorList>
    </citation>
    <scope>NUCLEOTIDE SEQUENCE [LARGE SCALE GENOMIC DNA]</scope>
    <source>
        <strain evidence="2 3">CGMCC 1.10210</strain>
    </source>
</reference>